<organism evidence="1">
    <name type="scientific">marine sediment metagenome</name>
    <dbReference type="NCBI Taxonomy" id="412755"/>
    <lineage>
        <taxon>unclassified sequences</taxon>
        <taxon>metagenomes</taxon>
        <taxon>ecological metagenomes</taxon>
    </lineage>
</organism>
<reference evidence="1" key="1">
    <citation type="journal article" date="2014" name="Front. Microbiol.">
        <title>High frequency of phylogenetically diverse reductive dehalogenase-homologous genes in deep subseafloor sedimentary metagenomes.</title>
        <authorList>
            <person name="Kawai M."/>
            <person name="Futagami T."/>
            <person name="Toyoda A."/>
            <person name="Takaki Y."/>
            <person name="Nishi S."/>
            <person name="Hori S."/>
            <person name="Arai W."/>
            <person name="Tsubouchi T."/>
            <person name="Morono Y."/>
            <person name="Uchiyama I."/>
            <person name="Ito T."/>
            <person name="Fujiyama A."/>
            <person name="Inagaki F."/>
            <person name="Takami H."/>
        </authorList>
    </citation>
    <scope>NUCLEOTIDE SEQUENCE</scope>
    <source>
        <strain evidence="1">Expedition CK06-06</strain>
    </source>
</reference>
<protein>
    <submittedName>
        <fullName evidence="1">Uncharacterized protein</fullName>
    </submittedName>
</protein>
<comment type="caution">
    <text evidence="1">The sequence shown here is derived from an EMBL/GenBank/DDBJ whole genome shotgun (WGS) entry which is preliminary data.</text>
</comment>
<dbReference type="EMBL" id="BARW01003669">
    <property type="protein sequence ID" value="GAI69821.1"/>
    <property type="molecule type" value="Genomic_DNA"/>
</dbReference>
<evidence type="ECO:0000313" key="1">
    <source>
        <dbReference type="EMBL" id="GAI69821.1"/>
    </source>
</evidence>
<feature type="non-terminal residue" evidence="1">
    <location>
        <position position="288"/>
    </location>
</feature>
<sequence>MPEEKLKIFRDTPNKYHFKTKDDQRVSIEHRDRGLALGLYKWGEEASLEIALNMVLSDKHQFLEGRVEVETPESKLRAYPIDSRSTAEFYGDTNDMVQCEDGGVRFELVLKVKPLANSFTIPIKSKNLRFSYQSFLTEQDIKEGVGRPLNVEGSYAVYHATKKNNQYITGKAFHIYRPVAEDTLGNKAWCSLHVDGYINPKNLTITIPQQFLDEAIYPVTVDPDFGFTTIGGSNTGIATEPNDIRRGSAFPMPAPGGLANYIKARLLATGGTPTPDCKAFINQKDSGG</sequence>
<gene>
    <name evidence="1" type="ORF">S12H4_09163</name>
</gene>
<proteinExistence type="predicted"/>
<accession>X1RS59</accession>
<name>X1RS59_9ZZZZ</name>
<dbReference type="AlphaFoldDB" id="X1RS59"/>